<dbReference type="Proteomes" id="UP000182101">
    <property type="component" value="Chromosome"/>
</dbReference>
<evidence type="ECO:0000313" key="5">
    <source>
        <dbReference type="EMBL" id="AMJ79040.1"/>
    </source>
</evidence>
<keyword evidence="4" id="KW-0275">Fatty acid biosynthesis</keyword>
<dbReference type="PANTHER" id="PTHR38764">
    <property type="entry name" value="ACYL CARRIER PROTEIN PHOSPHODIESTERASE"/>
    <property type="match status" value="1"/>
</dbReference>
<dbReference type="GO" id="GO:0006633">
    <property type="term" value="P:fatty acid biosynthetic process"/>
    <property type="evidence" value="ECO:0007669"/>
    <property type="project" value="UniProtKB-KW"/>
</dbReference>
<keyword evidence="2" id="KW-0378">Hydrolase</keyword>
<keyword evidence="1" id="KW-0444">Lipid biosynthesis</keyword>
<evidence type="ECO:0000256" key="1">
    <source>
        <dbReference type="ARBA" id="ARBA00022516"/>
    </source>
</evidence>
<dbReference type="AlphaFoldDB" id="A0AAC9JEY4"/>
<dbReference type="EMBL" id="CP013928">
    <property type="protein sequence ID" value="AMJ79040.1"/>
    <property type="molecule type" value="Genomic_DNA"/>
</dbReference>
<reference evidence="6 8" key="2">
    <citation type="submission" date="2016-11" db="EMBL/GenBank/DDBJ databases">
        <title>Networking in microbes: conjugative elements and plasmids in the genus Alteromonas.</title>
        <authorList>
            <person name="Lopez-Perez M."/>
            <person name="Ramon-Marco N."/>
            <person name="Rodriguez-Valera F."/>
        </authorList>
    </citation>
    <scope>NUCLEOTIDE SEQUENCE [LARGE SCALE GENOMIC DNA]</scope>
    <source>
        <strain evidence="6 8">CP48</strain>
    </source>
</reference>
<evidence type="ECO:0000313" key="8">
    <source>
        <dbReference type="Proteomes" id="UP000182101"/>
    </source>
</evidence>
<evidence type="ECO:0000256" key="4">
    <source>
        <dbReference type="ARBA" id="ARBA00023160"/>
    </source>
</evidence>
<dbReference type="RefSeq" id="WP_015067522.1">
    <property type="nucleotide sequence ID" value="NZ_CAXGIV010000049.1"/>
</dbReference>
<sequence length="201" mass="23399">MNYLAHLFLARPTADSHFGNLLGDFRRGVDINTFGNAVRLGLKNHYEVDRFTDRHETVLAAKTLFHKSRRRFAPVALDIYFDHLLIKHWATFTPQGFDDFREQSFALLEKRLPSMPRAMQLSIGHMITHDWFEDYAREDGIAKAISVVAKRIRFANTFHKSVDDISEHQEEIEQLFLAFFPELIAHIENEGPENKSAPRFK</sequence>
<protein>
    <submittedName>
        <fullName evidence="6">ACP phosphodiesterase</fullName>
    </submittedName>
</protein>
<accession>A0AAC9JEY4</accession>
<evidence type="ECO:0000313" key="7">
    <source>
        <dbReference type="Proteomes" id="UP000061468"/>
    </source>
</evidence>
<reference evidence="5 7" key="1">
    <citation type="submission" date="2015-12" db="EMBL/GenBank/DDBJ databases">
        <title>Intraspecies pangenome expansion in the marine bacterium Alteromonas.</title>
        <authorList>
            <person name="Lopez-Perez M."/>
            <person name="Rodriguez-Valera F."/>
        </authorList>
    </citation>
    <scope>NUCLEOTIDE SEQUENCE [LARGE SCALE GENOMIC DNA]</scope>
    <source>
        <strain evidence="5 7">UM8</strain>
    </source>
</reference>
<evidence type="ECO:0000313" key="6">
    <source>
        <dbReference type="EMBL" id="APD90313.1"/>
    </source>
</evidence>
<evidence type="ECO:0000256" key="2">
    <source>
        <dbReference type="ARBA" id="ARBA00022801"/>
    </source>
</evidence>
<dbReference type="EMBL" id="CP018024">
    <property type="protein sequence ID" value="APD90313.1"/>
    <property type="molecule type" value="Genomic_DNA"/>
</dbReference>
<organism evidence="6 8">
    <name type="scientific">Alteromonas mediterranea</name>
    <dbReference type="NCBI Taxonomy" id="314275"/>
    <lineage>
        <taxon>Bacteria</taxon>
        <taxon>Pseudomonadati</taxon>
        <taxon>Pseudomonadota</taxon>
        <taxon>Gammaproteobacteria</taxon>
        <taxon>Alteromonadales</taxon>
        <taxon>Alteromonadaceae</taxon>
        <taxon>Alteromonas/Salinimonas group</taxon>
        <taxon>Alteromonas</taxon>
    </lineage>
</organism>
<dbReference type="InterPro" id="IPR007431">
    <property type="entry name" value="ACP_PD"/>
</dbReference>
<dbReference type="GO" id="GO:0008770">
    <property type="term" value="F:[acyl-carrier-protein] phosphodiesterase activity"/>
    <property type="evidence" value="ECO:0007669"/>
    <property type="project" value="InterPro"/>
</dbReference>
<dbReference type="PANTHER" id="PTHR38764:SF1">
    <property type="entry name" value="ACYL CARRIER PROTEIN PHOSPHODIESTERASE"/>
    <property type="match status" value="1"/>
</dbReference>
<evidence type="ECO:0000256" key="3">
    <source>
        <dbReference type="ARBA" id="ARBA00023098"/>
    </source>
</evidence>
<proteinExistence type="predicted"/>
<keyword evidence="3" id="KW-0443">Lipid metabolism</keyword>
<dbReference type="Proteomes" id="UP000061468">
    <property type="component" value="Chromosome"/>
</dbReference>
<keyword evidence="4" id="KW-0276">Fatty acid metabolism</keyword>
<gene>
    <name evidence="5" type="ORF">AV942_12420</name>
    <name evidence="6" type="ORF">BM524_11185</name>
</gene>
<name>A0AAC9JEY4_9ALTE</name>
<dbReference type="Pfam" id="PF04336">
    <property type="entry name" value="ACP_PD"/>
    <property type="match status" value="1"/>
</dbReference>